<proteinExistence type="predicted"/>
<feature type="region of interest" description="Disordered" evidence="1">
    <location>
        <begin position="33"/>
        <end position="93"/>
    </location>
</feature>
<evidence type="ECO:0000313" key="2">
    <source>
        <dbReference type="EMBL" id="KAK7263850.1"/>
    </source>
</evidence>
<gene>
    <name evidence="2" type="ORF">RJT34_31447</name>
</gene>
<sequence>MPRHATSSHYEAIISYNVDPSLATWDHPTGCHPTFPTVTDDTTRSPKATTPPHTSSPRTLRVPLPNVATSTSSHLHVSPRASPPPRVAGPTPPWVREPMEIKSSLFVLATISNPRAVIILHALPSYNTCGV</sequence>
<protein>
    <submittedName>
        <fullName evidence="2">Uncharacterized protein</fullName>
    </submittedName>
</protein>
<feature type="compositionally biased region" description="Polar residues" evidence="1">
    <location>
        <begin position="36"/>
        <end position="58"/>
    </location>
</feature>
<comment type="caution">
    <text evidence="2">The sequence shown here is derived from an EMBL/GenBank/DDBJ whole genome shotgun (WGS) entry which is preliminary data.</text>
</comment>
<evidence type="ECO:0000256" key="1">
    <source>
        <dbReference type="SAM" id="MobiDB-lite"/>
    </source>
</evidence>
<feature type="compositionally biased region" description="Pro residues" evidence="1">
    <location>
        <begin position="81"/>
        <end position="93"/>
    </location>
</feature>
<dbReference type="Proteomes" id="UP001359559">
    <property type="component" value="Unassembled WGS sequence"/>
</dbReference>
<dbReference type="AlphaFoldDB" id="A0AAN9EYK1"/>
<organism evidence="2 3">
    <name type="scientific">Clitoria ternatea</name>
    <name type="common">Butterfly pea</name>
    <dbReference type="NCBI Taxonomy" id="43366"/>
    <lineage>
        <taxon>Eukaryota</taxon>
        <taxon>Viridiplantae</taxon>
        <taxon>Streptophyta</taxon>
        <taxon>Embryophyta</taxon>
        <taxon>Tracheophyta</taxon>
        <taxon>Spermatophyta</taxon>
        <taxon>Magnoliopsida</taxon>
        <taxon>eudicotyledons</taxon>
        <taxon>Gunneridae</taxon>
        <taxon>Pentapetalae</taxon>
        <taxon>rosids</taxon>
        <taxon>fabids</taxon>
        <taxon>Fabales</taxon>
        <taxon>Fabaceae</taxon>
        <taxon>Papilionoideae</taxon>
        <taxon>50 kb inversion clade</taxon>
        <taxon>NPAAA clade</taxon>
        <taxon>indigoferoid/millettioid clade</taxon>
        <taxon>Phaseoleae</taxon>
        <taxon>Clitoria</taxon>
    </lineage>
</organism>
<dbReference type="EMBL" id="JAYKXN010000008">
    <property type="protein sequence ID" value="KAK7263850.1"/>
    <property type="molecule type" value="Genomic_DNA"/>
</dbReference>
<reference evidence="2 3" key="1">
    <citation type="submission" date="2024-01" db="EMBL/GenBank/DDBJ databases">
        <title>The genomes of 5 underutilized Papilionoideae crops provide insights into root nodulation and disease resistance.</title>
        <authorList>
            <person name="Yuan L."/>
        </authorList>
    </citation>
    <scope>NUCLEOTIDE SEQUENCE [LARGE SCALE GENOMIC DNA]</scope>
    <source>
        <strain evidence="2">LY-2023</strain>
        <tissue evidence="2">Leaf</tissue>
    </source>
</reference>
<accession>A0AAN9EYK1</accession>
<name>A0AAN9EYK1_CLITE</name>
<keyword evidence="3" id="KW-1185">Reference proteome</keyword>
<evidence type="ECO:0000313" key="3">
    <source>
        <dbReference type="Proteomes" id="UP001359559"/>
    </source>
</evidence>